<dbReference type="NCBIfam" id="TIGR01640">
    <property type="entry name" value="F_box_assoc_1"/>
    <property type="match status" value="1"/>
</dbReference>
<organism evidence="2 3">
    <name type="scientific">Heracleum sosnowskyi</name>
    <dbReference type="NCBI Taxonomy" id="360622"/>
    <lineage>
        <taxon>Eukaryota</taxon>
        <taxon>Viridiplantae</taxon>
        <taxon>Streptophyta</taxon>
        <taxon>Embryophyta</taxon>
        <taxon>Tracheophyta</taxon>
        <taxon>Spermatophyta</taxon>
        <taxon>Magnoliopsida</taxon>
        <taxon>eudicotyledons</taxon>
        <taxon>Gunneridae</taxon>
        <taxon>Pentapetalae</taxon>
        <taxon>asterids</taxon>
        <taxon>campanulids</taxon>
        <taxon>Apiales</taxon>
        <taxon>Apiaceae</taxon>
        <taxon>Apioideae</taxon>
        <taxon>apioid superclade</taxon>
        <taxon>Tordylieae</taxon>
        <taxon>Tordyliinae</taxon>
        <taxon>Heracleum</taxon>
    </lineage>
</organism>
<protein>
    <recommendedName>
        <fullName evidence="1">F-box domain-containing protein</fullName>
    </recommendedName>
</protein>
<dbReference type="InterPro" id="IPR036047">
    <property type="entry name" value="F-box-like_dom_sf"/>
</dbReference>
<dbReference type="Proteomes" id="UP001237642">
    <property type="component" value="Unassembled WGS sequence"/>
</dbReference>
<dbReference type="InterPro" id="IPR001810">
    <property type="entry name" value="F-box_dom"/>
</dbReference>
<dbReference type="InterPro" id="IPR050796">
    <property type="entry name" value="SCF_F-box_component"/>
</dbReference>
<comment type="caution">
    <text evidence="2">The sequence shown here is derived from an EMBL/GenBank/DDBJ whole genome shotgun (WGS) entry which is preliminary data.</text>
</comment>
<keyword evidence="3" id="KW-1185">Reference proteome</keyword>
<reference evidence="2" key="2">
    <citation type="submission" date="2023-05" db="EMBL/GenBank/DDBJ databases">
        <authorList>
            <person name="Schelkunov M.I."/>
        </authorList>
    </citation>
    <scope>NUCLEOTIDE SEQUENCE</scope>
    <source>
        <strain evidence="2">Hsosn_3</strain>
        <tissue evidence="2">Leaf</tissue>
    </source>
</reference>
<dbReference type="Pfam" id="PF08268">
    <property type="entry name" value="FBA_3"/>
    <property type="match status" value="1"/>
</dbReference>
<dbReference type="InterPro" id="IPR013187">
    <property type="entry name" value="F-box-assoc_dom_typ3"/>
</dbReference>
<dbReference type="Pfam" id="PF00646">
    <property type="entry name" value="F-box"/>
    <property type="match status" value="1"/>
</dbReference>
<reference evidence="2" key="1">
    <citation type="submission" date="2023-02" db="EMBL/GenBank/DDBJ databases">
        <title>Genome of toxic invasive species Heracleum sosnowskyi carries increased number of genes despite the absence of recent whole-genome duplications.</title>
        <authorList>
            <person name="Schelkunov M."/>
            <person name="Shtratnikova V."/>
            <person name="Makarenko M."/>
            <person name="Klepikova A."/>
            <person name="Omelchenko D."/>
            <person name="Novikova G."/>
            <person name="Obukhova E."/>
            <person name="Bogdanov V."/>
            <person name="Penin A."/>
            <person name="Logacheva M."/>
        </authorList>
    </citation>
    <scope>NUCLEOTIDE SEQUENCE</scope>
    <source>
        <strain evidence="2">Hsosn_3</strain>
        <tissue evidence="2">Leaf</tissue>
    </source>
</reference>
<dbReference type="Gene3D" id="1.20.1280.50">
    <property type="match status" value="1"/>
</dbReference>
<evidence type="ECO:0000259" key="1">
    <source>
        <dbReference type="SMART" id="SM00256"/>
    </source>
</evidence>
<dbReference type="PANTHER" id="PTHR31672:SF13">
    <property type="entry name" value="F-BOX PROTEIN CPR30-LIKE"/>
    <property type="match status" value="1"/>
</dbReference>
<accession>A0AAD8ICS3</accession>
<gene>
    <name evidence="2" type="ORF">POM88_020414</name>
</gene>
<dbReference type="PANTHER" id="PTHR31672">
    <property type="entry name" value="BNACNNG10540D PROTEIN"/>
    <property type="match status" value="1"/>
</dbReference>
<name>A0AAD8ICS3_9APIA</name>
<feature type="domain" description="F-box" evidence="1">
    <location>
        <begin position="10"/>
        <end position="50"/>
    </location>
</feature>
<dbReference type="AlphaFoldDB" id="A0AAD8ICS3"/>
<dbReference type="EMBL" id="JAUIZM010000005">
    <property type="protein sequence ID" value="KAK1382679.1"/>
    <property type="molecule type" value="Genomic_DNA"/>
</dbReference>
<sequence>MAKKRSGFYFSEELIFQILVWLPVISLLRFRTVCKSWQSMISSPKLIENHLANSHKREACVLGFPTVPVNEAGWLGDFDNAFFFDTRDVSFTLRLPSRFSGMRHFVRSCKGLVCLSNRCANIIYLWNPLTMGFRELPTPNIQARFRLDLGFCFDSVFNDYKLLRIVQSDVSYYGYFTSVLKAELYSTNSNSWKRIRVPKKVKKVLPWPYSKCVDSRTGVLYFENGKELLSFDTHNEVFGVYQFPESVHHKRKSDVLDYNGSVAMIFESVDGSVLSLWTLNDDCSKVSWVKKFNFDVVPGISWIALHLGGGEFVAQFDNGARYVFYDYRKKKTKQLPRPPRLQDFMSVFKHKDSLVSLEGFEQLK</sequence>
<proteinExistence type="predicted"/>
<evidence type="ECO:0000313" key="2">
    <source>
        <dbReference type="EMBL" id="KAK1382679.1"/>
    </source>
</evidence>
<dbReference type="InterPro" id="IPR017451">
    <property type="entry name" value="F-box-assoc_interact_dom"/>
</dbReference>
<dbReference type="SMART" id="SM00256">
    <property type="entry name" value="FBOX"/>
    <property type="match status" value="1"/>
</dbReference>
<dbReference type="SUPFAM" id="SSF81383">
    <property type="entry name" value="F-box domain"/>
    <property type="match status" value="1"/>
</dbReference>
<evidence type="ECO:0000313" key="3">
    <source>
        <dbReference type="Proteomes" id="UP001237642"/>
    </source>
</evidence>